<reference evidence="2" key="1">
    <citation type="journal article" date="2015" name="Nature">
        <title>Complex archaea that bridge the gap between prokaryotes and eukaryotes.</title>
        <authorList>
            <person name="Spang A."/>
            <person name="Saw J.H."/>
            <person name="Jorgensen S.L."/>
            <person name="Zaremba-Niedzwiedzka K."/>
            <person name="Martijn J."/>
            <person name="Lind A.E."/>
            <person name="van Eijk R."/>
            <person name="Schleper C."/>
            <person name="Guy L."/>
            <person name="Ettema T.J."/>
        </authorList>
    </citation>
    <scope>NUCLEOTIDE SEQUENCE</scope>
</reference>
<dbReference type="Gene3D" id="3.40.50.720">
    <property type="entry name" value="NAD(P)-binding Rossmann-like Domain"/>
    <property type="match status" value="1"/>
</dbReference>
<name>A0A0F9FRX2_9ZZZZ</name>
<dbReference type="SUPFAM" id="SSF51735">
    <property type="entry name" value="NAD(P)-binding Rossmann-fold domains"/>
    <property type="match status" value="1"/>
</dbReference>
<dbReference type="EMBL" id="LAZR01022655">
    <property type="protein sequence ID" value="KKL81121.1"/>
    <property type="molecule type" value="Genomic_DNA"/>
</dbReference>
<sequence length="30" mass="2983">MKILVIGAGAVGGYFGGILAKEGENVTFVA</sequence>
<organism evidence="2">
    <name type="scientific">marine sediment metagenome</name>
    <dbReference type="NCBI Taxonomy" id="412755"/>
    <lineage>
        <taxon>unclassified sequences</taxon>
        <taxon>metagenomes</taxon>
        <taxon>ecological metagenomes</taxon>
    </lineage>
</organism>
<evidence type="ECO:0000313" key="2">
    <source>
        <dbReference type="EMBL" id="KKL81121.1"/>
    </source>
</evidence>
<accession>A0A0F9FRX2</accession>
<dbReference type="AlphaFoldDB" id="A0A0F9FRX2"/>
<evidence type="ECO:0000259" key="1">
    <source>
        <dbReference type="Pfam" id="PF02558"/>
    </source>
</evidence>
<dbReference type="InterPro" id="IPR013332">
    <property type="entry name" value="KPR_N"/>
</dbReference>
<comment type="caution">
    <text evidence="2">The sequence shown here is derived from an EMBL/GenBank/DDBJ whole genome shotgun (WGS) entry which is preliminary data.</text>
</comment>
<dbReference type="Pfam" id="PF02558">
    <property type="entry name" value="ApbA"/>
    <property type="match status" value="1"/>
</dbReference>
<gene>
    <name evidence="2" type="ORF">LCGC14_1997900</name>
</gene>
<proteinExistence type="predicted"/>
<dbReference type="InterPro" id="IPR036291">
    <property type="entry name" value="NAD(P)-bd_dom_sf"/>
</dbReference>
<feature type="non-terminal residue" evidence="2">
    <location>
        <position position="30"/>
    </location>
</feature>
<protein>
    <recommendedName>
        <fullName evidence="1">Ketopantoate reductase N-terminal domain-containing protein</fullName>
    </recommendedName>
</protein>
<feature type="domain" description="Ketopantoate reductase N-terminal" evidence="1">
    <location>
        <begin position="3"/>
        <end position="30"/>
    </location>
</feature>